<dbReference type="InParanoid" id="H0EUX3"/>
<dbReference type="AlphaFoldDB" id="H0EUX3"/>
<evidence type="ECO:0000313" key="2">
    <source>
        <dbReference type="Proteomes" id="UP000005446"/>
    </source>
</evidence>
<accession>H0EUX3</accession>
<gene>
    <name evidence="1" type="ORF">M7I_6563</name>
</gene>
<comment type="caution">
    <text evidence="1">The sequence shown here is derived from an EMBL/GenBank/DDBJ whole genome shotgun (WGS) entry which is preliminary data.</text>
</comment>
<keyword evidence="2" id="KW-1185">Reference proteome</keyword>
<reference evidence="1 2" key="1">
    <citation type="journal article" date="2012" name="Eukaryot. Cell">
        <title>Genome sequence of the fungus Glarea lozoyensis: the first genome sequence of a species from the Helotiaceae family.</title>
        <authorList>
            <person name="Youssar L."/>
            <person name="Gruening B.A."/>
            <person name="Erxleben A."/>
            <person name="Guenther S."/>
            <person name="Huettel W."/>
        </authorList>
    </citation>
    <scope>NUCLEOTIDE SEQUENCE [LARGE SCALE GENOMIC DNA]</scope>
    <source>
        <strain evidence="2">ATCC 74030 / MF5533</strain>
    </source>
</reference>
<dbReference type="Proteomes" id="UP000005446">
    <property type="component" value="Unassembled WGS sequence"/>
</dbReference>
<protein>
    <submittedName>
        <fullName evidence="1">Uncharacterized protein</fullName>
    </submittedName>
</protein>
<dbReference type="EMBL" id="AGUE01000182">
    <property type="protein sequence ID" value="EHK97678.1"/>
    <property type="molecule type" value="Genomic_DNA"/>
</dbReference>
<sequence length="44" mass="4968">MAGENELLEQLRELEAVFPDEVVAALLSRLNELDPSPPKEVKNY</sequence>
<name>H0EUX3_GLAL7</name>
<proteinExistence type="predicted"/>
<evidence type="ECO:0000313" key="1">
    <source>
        <dbReference type="EMBL" id="EHK97678.1"/>
    </source>
</evidence>
<dbReference type="HOGENOM" id="CLU_3224700_0_0_1"/>
<organism evidence="1 2">
    <name type="scientific">Glarea lozoyensis (strain ATCC 74030 / MF5533)</name>
    <dbReference type="NCBI Taxonomy" id="1104152"/>
    <lineage>
        <taxon>Eukaryota</taxon>
        <taxon>Fungi</taxon>
        <taxon>Dikarya</taxon>
        <taxon>Ascomycota</taxon>
        <taxon>Pezizomycotina</taxon>
        <taxon>Leotiomycetes</taxon>
        <taxon>Helotiales</taxon>
        <taxon>Helotiaceae</taxon>
        <taxon>Glarea</taxon>
    </lineage>
</organism>